<evidence type="ECO:0000256" key="1">
    <source>
        <dbReference type="SAM" id="MobiDB-lite"/>
    </source>
</evidence>
<accession>A0AAP0IQ10</accession>
<gene>
    <name evidence="2" type="ORF">Scep_016670</name>
</gene>
<dbReference type="EMBL" id="JBBNAG010000007">
    <property type="protein sequence ID" value="KAK9118577.1"/>
    <property type="molecule type" value="Genomic_DNA"/>
</dbReference>
<dbReference type="AlphaFoldDB" id="A0AAP0IQ10"/>
<feature type="region of interest" description="Disordered" evidence="1">
    <location>
        <begin position="152"/>
        <end position="179"/>
    </location>
</feature>
<evidence type="ECO:0000313" key="2">
    <source>
        <dbReference type="EMBL" id="KAK9118577.1"/>
    </source>
</evidence>
<protein>
    <submittedName>
        <fullName evidence="2">Uncharacterized protein</fullName>
    </submittedName>
</protein>
<dbReference type="Proteomes" id="UP001419268">
    <property type="component" value="Unassembled WGS sequence"/>
</dbReference>
<comment type="caution">
    <text evidence="2">The sequence shown here is derived from an EMBL/GenBank/DDBJ whole genome shotgun (WGS) entry which is preliminary data.</text>
</comment>
<organism evidence="2 3">
    <name type="scientific">Stephania cephalantha</name>
    <dbReference type="NCBI Taxonomy" id="152367"/>
    <lineage>
        <taxon>Eukaryota</taxon>
        <taxon>Viridiplantae</taxon>
        <taxon>Streptophyta</taxon>
        <taxon>Embryophyta</taxon>
        <taxon>Tracheophyta</taxon>
        <taxon>Spermatophyta</taxon>
        <taxon>Magnoliopsida</taxon>
        <taxon>Ranunculales</taxon>
        <taxon>Menispermaceae</taxon>
        <taxon>Menispermoideae</taxon>
        <taxon>Cissampelideae</taxon>
        <taxon>Stephania</taxon>
    </lineage>
</organism>
<keyword evidence="3" id="KW-1185">Reference proteome</keyword>
<feature type="region of interest" description="Disordered" evidence="1">
    <location>
        <begin position="1"/>
        <end position="65"/>
    </location>
</feature>
<feature type="compositionally biased region" description="Low complexity" evidence="1">
    <location>
        <begin position="1"/>
        <end position="14"/>
    </location>
</feature>
<proteinExistence type="predicted"/>
<sequence>MAAKSADVAAASSAEEQWHHSRTEEAGWRRWSVDDGGAASERRRKRSSAGAAKQRRGSDVRWRHGSVSPDCGAWWVRSGMARIRRAASDQGLWSGMQQVTRLEIGKARRRSVMRLEIGMQQTGDTACAARMMNVGCADANTVMENVIWFGNQRSRRSENNNERSKETPRIGRRLESRPT</sequence>
<name>A0AAP0IQ10_9MAGN</name>
<reference evidence="2 3" key="1">
    <citation type="submission" date="2024-01" db="EMBL/GenBank/DDBJ databases">
        <title>Genome assemblies of Stephania.</title>
        <authorList>
            <person name="Yang L."/>
        </authorList>
    </citation>
    <scope>NUCLEOTIDE SEQUENCE [LARGE SCALE GENOMIC DNA]</scope>
    <source>
        <strain evidence="2">JXDWG</strain>
        <tissue evidence="2">Leaf</tissue>
    </source>
</reference>
<evidence type="ECO:0000313" key="3">
    <source>
        <dbReference type="Proteomes" id="UP001419268"/>
    </source>
</evidence>
<feature type="compositionally biased region" description="Basic and acidic residues" evidence="1">
    <location>
        <begin position="155"/>
        <end position="179"/>
    </location>
</feature>
<feature type="compositionally biased region" description="Basic and acidic residues" evidence="1">
    <location>
        <begin position="16"/>
        <end position="33"/>
    </location>
</feature>